<proteinExistence type="predicted"/>
<evidence type="ECO:0000313" key="3">
    <source>
        <dbReference type="Proteomes" id="UP000701801"/>
    </source>
</evidence>
<keyword evidence="3" id="KW-1185">Reference proteome</keyword>
<reference evidence="2" key="1">
    <citation type="submission" date="2021-07" db="EMBL/GenBank/DDBJ databases">
        <authorList>
            <person name="Durling M."/>
        </authorList>
    </citation>
    <scope>NUCLEOTIDE SEQUENCE</scope>
</reference>
<feature type="compositionally biased region" description="Low complexity" evidence="1">
    <location>
        <begin position="7"/>
        <end position="32"/>
    </location>
</feature>
<evidence type="ECO:0000256" key="1">
    <source>
        <dbReference type="SAM" id="MobiDB-lite"/>
    </source>
</evidence>
<accession>A0A9N9LNR3</accession>
<protein>
    <submittedName>
        <fullName evidence="2">Uncharacterized protein</fullName>
    </submittedName>
</protein>
<comment type="caution">
    <text evidence="2">The sequence shown here is derived from an EMBL/GenBank/DDBJ whole genome shotgun (WGS) entry which is preliminary data.</text>
</comment>
<name>A0A9N9LNR3_9HELO</name>
<sequence>MGWRYNSSQSTSLSSSPSKQSASSSSSHGMNSGAHAMATLSVKRLHRSPCVPRGRYTSTQWQLSERYSSTLVHNDRKLR</sequence>
<dbReference type="AlphaFoldDB" id="A0A9N9LNR3"/>
<evidence type="ECO:0000313" key="2">
    <source>
        <dbReference type="EMBL" id="CAG8978635.1"/>
    </source>
</evidence>
<dbReference type="Proteomes" id="UP000701801">
    <property type="component" value="Unassembled WGS sequence"/>
</dbReference>
<feature type="region of interest" description="Disordered" evidence="1">
    <location>
        <begin position="1"/>
        <end position="59"/>
    </location>
</feature>
<dbReference type="EMBL" id="CAJVRM010000271">
    <property type="protein sequence ID" value="CAG8978635.1"/>
    <property type="molecule type" value="Genomic_DNA"/>
</dbReference>
<gene>
    <name evidence="2" type="ORF">HYALB_00009451</name>
</gene>
<organism evidence="2 3">
    <name type="scientific">Hymenoscyphus albidus</name>
    <dbReference type="NCBI Taxonomy" id="595503"/>
    <lineage>
        <taxon>Eukaryota</taxon>
        <taxon>Fungi</taxon>
        <taxon>Dikarya</taxon>
        <taxon>Ascomycota</taxon>
        <taxon>Pezizomycotina</taxon>
        <taxon>Leotiomycetes</taxon>
        <taxon>Helotiales</taxon>
        <taxon>Helotiaceae</taxon>
        <taxon>Hymenoscyphus</taxon>
    </lineage>
</organism>